<dbReference type="Gene3D" id="1.25.40.10">
    <property type="entry name" value="Tetratricopeptide repeat domain"/>
    <property type="match status" value="1"/>
</dbReference>
<evidence type="ECO:0000256" key="5">
    <source>
        <dbReference type="SAM" id="SignalP"/>
    </source>
</evidence>
<evidence type="ECO:0000313" key="7">
    <source>
        <dbReference type="EnsemblProtists" id="PYU1_T001593"/>
    </source>
</evidence>
<feature type="domain" description="J" evidence="6">
    <location>
        <begin position="388"/>
        <end position="458"/>
    </location>
</feature>
<dbReference type="CDD" id="cd06257">
    <property type="entry name" value="DnaJ"/>
    <property type="match status" value="1"/>
</dbReference>
<evidence type="ECO:0000259" key="6">
    <source>
        <dbReference type="PROSITE" id="PS50076"/>
    </source>
</evidence>
<dbReference type="HOGENOM" id="CLU_015935_0_0_1"/>
<dbReference type="Pfam" id="PF13174">
    <property type="entry name" value="TPR_6"/>
    <property type="match status" value="1"/>
</dbReference>
<reference evidence="8" key="1">
    <citation type="journal article" date="2010" name="Genome Biol.">
        <title>Genome sequence of the necrotrophic plant pathogen Pythium ultimum reveals original pathogenicity mechanisms and effector repertoire.</title>
        <authorList>
            <person name="Levesque C.A."/>
            <person name="Brouwer H."/>
            <person name="Cano L."/>
            <person name="Hamilton J.P."/>
            <person name="Holt C."/>
            <person name="Huitema E."/>
            <person name="Raffaele S."/>
            <person name="Robideau G.P."/>
            <person name="Thines M."/>
            <person name="Win J."/>
            <person name="Zerillo M.M."/>
            <person name="Beakes G.W."/>
            <person name="Boore J.L."/>
            <person name="Busam D."/>
            <person name="Dumas B."/>
            <person name="Ferriera S."/>
            <person name="Fuerstenberg S.I."/>
            <person name="Gachon C.M."/>
            <person name="Gaulin E."/>
            <person name="Govers F."/>
            <person name="Grenville-Briggs L."/>
            <person name="Horner N."/>
            <person name="Hostetler J."/>
            <person name="Jiang R.H."/>
            <person name="Johnson J."/>
            <person name="Krajaejun T."/>
            <person name="Lin H."/>
            <person name="Meijer H.J."/>
            <person name="Moore B."/>
            <person name="Morris P."/>
            <person name="Phuntmart V."/>
            <person name="Puiu D."/>
            <person name="Shetty J."/>
            <person name="Stajich J.E."/>
            <person name="Tripathy S."/>
            <person name="Wawra S."/>
            <person name="van West P."/>
            <person name="Whitty B.R."/>
            <person name="Coutinho P.M."/>
            <person name="Henrissat B."/>
            <person name="Martin F."/>
            <person name="Thomas P.D."/>
            <person name="Tyler B.M."/>
            <person name="De Vries R.P."/>
            <person name="Kamoun S."/>
            <person name="Yandell M."/>
            <person name="Tisserat N."/>
            <person name="Buell C.R."/>
        </authorList>
    </citation>
    <scope>NUCLEOTIDE SEQUENCE</scope>
    <source>
        <strain evidence="8">DAOM:BR144</strain>
    </source>
</reference>
<dbReference type="InterPro" id="IPR036869">
    <property type="entry name" value="J_dom_sf"/>
</dbReference>
<dbReference type="PROSITE" id="PS50005">
    <property type="entry name" value="TPR"/>
    <property type="match status" value="1"/>
</dbReference>
<dbReference type="SMART" id="SM00028">
    <property type="entry name" value="TPR"/>
    <property type="match status" value="8"/>
</dbReference>
<dbReference type="STRING" id="431595.K3W9F2"/>
<dbReference type="EnsemblProtists" id="PYU1_T001593">
    <property type="protein sequence ID" value="PYU1_T001593"/>
    <property type="gene ID" value="PYU1_G001593"/>
</dbReference>
<reference evidence="7" key="3">
    <citation type="submission" date="2015-02" db="UniProtKB">
        <authorList>
            <consortium name="EnsemblProtists"/>
        </authorList>
    </citation>
    <scope>IDENTIFICATION</scope>
    <source>
        <strain evidence="7">DAOM BR144</strain>
    </source>
</reference>
<dbReference type="InParanoid" id="K3W9F2"/>
<dbReference type="VEuPathDB" id="FungiDB:PYU1_G001593"/>
<dbReference type="Pfam" id="PF14559">
    <property type="entry name" value="TPR_19"/>
    <property type="match status" value="1"/>
</dbReference>
<keyword evidence="5" id="KW-0732">Signal</keyword>
<proteinExistence type="predicted"/>
<dbReference type="SUPFAM" id="SSF48452">
    <property type="entry name" value="TPR-like"/>
    <property type="match status" value="3"/>
</dbReference>
<dbReference type="OMA" id="PFAHFQH"/>
<reference evidence="8" key="2">
    <citation type="submission" date="2010-04" db="EMBL/GenBank/DDBJ databases">
        <authorList>
            <person name="Buell R."/>
            <person name="Hamilton J."/>
            <person name="Hostetler J."/>
        </authorList>
    </citation>
    <scope>NUCLEOTIDE SEQUENCE [LARGE SCALE GENOMIC DNA]</scope>
    <source>
        <strain evidence="8">DAOM:BR144</strain>
    </source>
</reference>
<dbReference type="InterPro" id="IPR011990">
    <property type="entry name" value="TPR-like_helical_dom_sf"/>
</dbReference>
<dbReference type="eggNOG" id="KOG0624">
    <property type="taxonomic scope" value="Eukaryota"/>
</dbReference>
<feature type="chain" id="PRO_5003871713" description="J domain-containing protein" evidence="5">
    <location>
        <begin position="27"/>
        <end position="493"/>
    </location>
</feature>
<dbReference type="PANTHER" id="PTHR45188:SF2">
    <property type="entry name" value="DNAJ HOMOLOG SUBFAMILY C MEMBER 7"/>
    <property type="match status" value="1"/>
</dbReference>
<dbReference type="InterPro" id="IPR001623">
    <property type="entry name" value="DnaJ_domain"/>
</dbReference>
<dbReference type="Proteomes" id="UP000019132">
    <property type="component" value="Unassembled WGS sequence"/>
</dbReference>
<feature type="region of interest" description="Disordered" evidence="4">
    <location>
        <begin position="457"/>
        <end position="481"/>
    </location>
</feature>
<feature type="repeat" description="TPR" evidence="3">
    <location>
        <begin position="98"/>
        <end position="131"/>
    </location>
</feature>
<dbReference type="InterPro" id="IPR019734">
    <property type="entry name" value="TPR_rpt"/>
</dbReference>
<dbReference type="Pfam" id="PF00226">
    <property type="entry name" value="DnaJ"/>
    <property type="match status" value="1"/>
</dbReference>
<evidence type="ECO:0000256" key="3">
    <source>
        <dbReference type="PROSITE-ProRule" id="PRU00339"/>
    </source>
</evidence>
<evidence type="ECO:0000313" key="8">
    <source>
        <dbReference type="Proteomes" id="UP000019132"/>
    </source>
</evidence>
<dbReference type="PROSITE" id="PS50076">
    <property type="entry name" value="DNAJ_2"/>
    <property type="match status" value="1"/>
</dbReference>
<sequence length="493" mass="55114">MRSWRLVAAALAALCVAAGHVHTVEAQESVSKVRVAAENAFAGGDMKKAISLLSKLIELEPSNERNFYKRYRAYLSERKYSHALSDLTSSLTVNPGYKQGISQRGKLLMMLGQCSDAIYDFQKIVELYPTDASAQQSLEKSTQCASYIDEAGKSQSRGDYASAHAYLTQVLEGTAVSSVPLLLERAQLSISMSNPYDAIADLGTVLKLESSNLPALQKRGEVLYSLGDKQSLEAAVSHFRQGLHSDPEHKGLKKLYRQLKKLLKFIKNAEAEMASGAYEEAVGDWESAIEVDPMHGALNKDLFFQLCVSQLHLKQYAKAQTACTKSLRIDESNAAAHAKLSEALLGLEQFDDAVREAKRAFELDDNSREYQEAVHRAEAALKQSKNKNYYKILGVPRDVSAKDIKKAYRKQALEWHPDKHADKEESAREEINKKFHDIAEAYEILSNEELRAKYDRGEDVTGNGQGQDPFQRQNPFGNSNFFRTRGPSFHFNF</sequence>
<evidence type="ECO:0000256" key="4">
    <source>
        <dbReference type="SAM" id="MobiDB-lite"/>
    </source>
</evidence>
<dbReference type="AlphaFoldDB" id="K3W9F2"/>
<feature type="compositionally biased region" description="Polar residues" evidence="4">
    <location>
        <begin position="466"/>
        <end position="481"/>
    </location>
</feature>
<dbReference type="SMART" id="SM00271">
    <property type="entry name" value="DnaJ"/>
    <property type="match status" value="1"/>
</dbReference>
<feature type="signal peptide" evidence="5">
    <location>
        <begin position="1"/>
        <end position="26"/>
    </location>
</feature>
<dbReference type="PRINTS" id="PR00625">
    <property type="entry name" value="JDOMAIN"/>
</dbReference>
<keyword evidence="1" id="KW-0677">Repeat</keyword>
<dbReference type="SUPFAM" id="SSF46565">
    <property type="entry name" value="Chaperone J-domain"/>
    <property type="match status" value="1"/>
</dbReference>
<organism evidence="7 8">
    <name type="scientific">Globisporangium ultimum (strain ATCC 200006 / CBS 805.95 / DAOM BR144)</name>
    <name type="common">Pythium ultimum</name>
    <dbReference type="NCBI Taxonomy" id="431595"/>
    <lineage>
        <taxon>Eukaryota</taxon>
        <taxon>Sar</taxon>
        <taxon>Stramenopiles</taxon>
        <taxon>Oomycota</taxon>
        <taxon>Peronosporomycetes</taxon>
        <taxon>Pythiales</taxon>
        <taxon>Pythiaceae</taxon>
        <taxon>Globisporangium</taxon>
    </lineage>
</organism>
<evidence type="ECO:0000256" key="2">
    <source>
        <dbReference type="ARBA" id="ARBA00022803"/>
    </source>
</evidence>
<keyword evidence="2 3" id="KW-0802">TPR repeat</keyword>
<dbReference type="PANTHER" id="PTHR45188">
    <property type="entry name" value="DNAJ PROTEIN P58IPK HOMOLOG"/>
    <property type="match status" value="1"/>
</dbReference>
<dbReference type="Gene3D" id="1.10.287.110">
    <property type="entry name" value="DnaJ domain"/>
    <property type="match status" value="1"/>
</dbReference>
<dbReference type="EMBL" id="GL376626">
    <property type="status" value="NOT_ANNOTATED_CDS"/>
    <property type="molecule type" value="Genomic_DNA"/>
</dbReference>
<name>K3W9F2_GLOUD</name>
<protein>
    <recommendedName>
        <fullName evidence="6">J domain-containing protein</fullName>
    </recommendedName>
</protein>
<accession>K3W9F2</accession>
<dbReference type="PROSITE" id="PS00636">
    <property type="entry name" value="DNAJ_1"/>
    <property type="match status" value="1"/>
</dbReference>
<keyword evidence="8" id="KW-1185">Reference proteome</keyword>
<dbReference type="InterPro" id="IPR018253">
    <property type="entry name" value="DnaJ_domain_CS"/>
</dbReference>
<evidence type="ECO:0000256" key="1">
    <source>
        <dbReference type="ARBA" id="ARBA00022737"/>
    </source>
</evidence>